<keyword evidence="3" id="KW-1185">Reference proteome</keyword>
<evidence type="ECO:0000313" key="3">
    <source>
        <dbReference type="Proteomes" id="UP000284824"/>
    </source>
</evidence>
<dbReference type="Proteomes" id="UP000284824">
    <property type="component" value="Unassembled WGS sequence"/>
</dbReference>
<comment type="caution">
    <text evidence="2">The sequence shown here is derived from an EMBL/GenBank/DDBJ whole genome shotgun (WGS) entry which is preliminary data.</text>
</comment>
<feature type="domain" description="DUF1883" evidence="1">
    <location>
        <begin position="10"/>
        <end position="77"/>
    </location>
</feature>
<accession>A0A438M022</accession>
<sequence>MEHLYWDLGSRAGGACFEVELRGSAARVCLMDVDDYQAYLDGDEYEYYGGFFDVSPVVLEVPYDGYWYLVVDSNGRRVRVQFTEVFD</sequence>
<dbReference type="Gene3D" id="4.10.1210.10">
    <property type="entry name" value="Atu1913-like"/>
    <property type="match status" value="1"/>
</dbReference>
<protein>
    <submittedName>
        <fullName evidence="2">Uncharacterized protein DUF1883</fullName>
    </submittedName>
</protein>
<dbReference type="AlphaFoldDB" id="A0A438M022"/>
<dbReference type="SUPFAM" id="SSF141099">
    <property type="entry name" value="Atu1913-like"/>
    <property type="match status" value="1"/>
</dbReference>
<reference evidence="2 3" key="1">
    <citation type="submission" date="2019-01" db="EMBL/GenBank/DDBJ databases">
        <title>Sequencing the genomes of 1000 actinobacteria strains.</title>
        <authorList>
            <person name="Klenk H.-P."/>
        </authorList>
    </citation>
    <scope>NUCLEOTIDE SEQUENCE [LARGE SCALE GENOMIC DNA]</scope>
    <source>
        <strain evidence="2 3">DSM 43925</strain>
    </source>
</reference>
<dbReference type="OrthoDB" id="9142262at2"/>
<evidence type="ECO:0000259" key="1">
    <source>
        <dbReference type="Pfam" id="PF08980"/>
    </source>
</evidence>
<organism evidence="2 3">
    <name type="scientific">Nonomuraea polychroma</name>
    <dbReference type="NCBI Taxonomy" id="46176"/>
    <lineage>
        <taxon>Bacteria</taxon>
        <taxon>Bacillati</taxon>
        <taxon>Actinomycetota</taxon>
        <taxon>Actinomycetes</taxon>
        <taxon>Streptosporangiales</taxon>
        <taxon>Streptosporangiaceae</taxon>
        <taxon>Nonomuraea</taxon>
    </lineage>
</organism>
<dbReference type="EMBL" id="SAUN01000001">
    <property type="protein sequence ID" value="RVX39140.1"/>
    <property type="molecule type" value="Genomic_DNA"/>
</dbReference>
<gene>
    <name evidence="2" type="ORF">EDD27_1486</name>
</gene>
<dbReference type="RefSeq" id="WP_127931678.1">
    <property type="nucleotide sequence ID" value="NZ_SAUN01000001.1"/>
</dbReference>
<dbReference type="InterPro" id="IPR036488">
    <property type="entry name" value="DUF1883-like_sf"/>
</dbReference>
<name>A0A438M022_9ACTN</name>
<evidence type="ECO:0000313" key="2">
    <source>
        <dbReference type="EMBL" id="RVX39140.1"/>
    </source>
</evidence>
<dbReference type="InterPro" id="IPR015073">
    <property type="entry name" value="DUF1883"/>
</dbReference>
<proteinExistence type="predicted"/>
<dbReference type="Pfam" id="PF08980">
    <property type="entry name" value="DUF1883"/>
    <property type="match status" value="1"/>
</dbReference>